<dbReference type="InterPro" id="IPR036282">
    <property type="entry name" value="Glutathione-S-Trfase_C_sf"/>
</dbReference>
<dbReference type="GO" id="GO:0016740">
    <property type="term" value="F:transferase activity"/>
    <property type="evidence" value="ECO:0007669"/>
    <property type="project" value="UniProtKB-KW"/>
</dbReference>
<dbReference type="PANTHER" id="PTHR44051">
    <property type="entry name" value="GLUTATHIONE S-TRANSFERASE-RELATED"/>
    <property type="match status" value="1"/>
</dbReference>
<name>A0A7X0DQ48_NOVIT</name>
<dbReference type="InterPro" id="IPR004045">
    <property type="entry name" value="Glutathione_S-Trfase_N"/>
</dbReference>
<keyword evidence="2" id="KW-0808">Transferase</keyword>
<dbReference type="Gene3D" id="1.20.1050.10">
    <property type="match status" value="1"/>
</dbReference>
<dbReference type="RefSeq" id="WP_184265123.1">
    <property type="nucleotide sequence ID" value="NZ_JACIIX010000015.1"/>
</dbReference>
<evidence type="ECO:0000313" key="2">
    <source>
        <dbReference type="EMBL" id="MBB6211922.1"/>
    </source>
</evidence>
<keyword evidence="3" id="KW-1185">Reference proteome</keyword>
<dbReference type="PROSITE" id="PS50404">
    <property type="entry name" value="GST_NTER"/>
    <property type="match status" value="1"/>
</dbReference>
<dbReference type="InterPro" id="IPR036249">
    <property type="entry name" value="Thioredoxin-like_sf"/>
</dbReference>
<dbReference type="Pfam" id="PF13417">
    <property type="entry name" value="GST_N_3"/>
    <property type="match status" value="1"/>
</dbReference>
<dbReference type="Proteomes" id="UP000544872">
    <property type="component" value="Unassembled WGS sequence"/>
</dbReference>
<sequence>MKLIGRNYSPFVRRVATTLTLLDIPFEHHQLSVITERETVKTYSPLVRVPALVLDDGETLIDSAAILDAIDEMAGPERAMVPVAGADRRAVLKLVALAVGACEKMVTAYYERTRRPAEFLYEDWAKQCEDQARAALTVLDQAAATATPLSGGRLTQADISAVIAYDFACLTQKDQLTPESSFPALAAYSARLNALPAFANTQAT</sequence>
<proteinExistence type="predicted"/>
<dbReference type="SUPFAM" id="SSF47616">
    <property type="entry name" value="GST C-terminal domain-like"/>
    <property type="match status" value="1"/>
</dbReference>
<dbReference type="CDD" id="cd00570">
    <property type="entry name" value="GST_N_family"/>
    <property type="match status" value="1"/>
</dbReference>
<accession>A0A7X0DQ48</accession>
<comment type="caution">
    <text evidence="2">The sequence shown here is derived from an EMBL/GenBank/DDBJ whole genome shotgun (WGS) entry which is preliminary data.</text>
</comment>
<evidence type="ECO:0000313" key="3">
    <source>
        <dbReference type="Proteomes" id="UP000544872"/>
    </source>
</evidence>
<feature type="domain" description="GST N-terminal" evidence="1">
    <location>
        <begin position="1"/>
        <end position="78"/>
    </location>
</feature>
<evidence type="ECO:0000259" key="1">
    <source>
        <dbReference type="PROSITE" id="PS50404"/>
    </source>
</evidence>
<dbReference type="PANTHER" id="PTHR44051:SF2">
    <property type="entry name" value="HYPOTHETICAL GLUTATHIONE S-TRANSFERASE LIKE PROTEIN"/>
    <property type="match status" value="1"/>
</dbReference>
<dbReference type="AlphaFoldDB" id="A0A7X0DQ48"/>
<reference evidence="2 3" key="1">
    <citation type="submission" date="2020-08" db="EMBL/GenBank/DDBJ databases">
        <title>Genomic Encyclopedia of Type Strains, Phase IV (KMG-IV): sequencing the most valuable type-strain genomes for metagenomic binning, comparative biology and taxonomic classification.</title>
        <authorList>
            <person name="Goeker M."/>
        </authorList>
    </citation>
    <scope>NUCLEOTIDE SEQUENCE [LARGE SCALE GENOMIC DNA]</scope>
    <source>
        <strain evidence="2 3">DSM 11590</strain>
    </source>
</reference>
<dbReference type="EMBL" id="JACIIX010000015">
    <property type="protein sequence ID" value="MBB6211922.1"/>
    <property type="molecule type" value="Genomic_DNA"/>
</dbReference>
<dbReference type="Gene3D" id="3.40.30.10">
    <property type="entry name" value="Glutaredoxin"/>
    <property type="match status" value="1"/>
</dbReference>
<dbReference type="SUPFAM" id="SSF52833">
    <property type="entry name" value="Thioredoxin-like"/>
    <property type="match status" value="1"/>
</dbReference>
<protein>
    <submittedName>
        <fullName evidence="2">Glutathione S-transferase</fullName>
    </submittedName>
</protein>
<gene>
    <name evidence="2" type="ORF">FHS48_003368</name>
</gene>
<organism evidence="2 3">
    <name type="scientific">Novispirillum itersonii</name>
    <name type="common">Aquaspirillum itersonii</name>
    <dbReference type="NCBI Taxonomy" id="189"/>
    <lineage>
        <taxon>Bacteria</taxon>
        <taxon>Pseudomonadati</taxon>
        <taxon>Pseudomonadota</taxon>
        <taxon>Alphaproteobacteria</taxon>
        <taxon>Rhodospirillales</taxon>
        <taxon>Novispirillaceae</taxon>
        <taxon>Novispirillum</taxon>
    </lineage>
</organism>
<dbReference type="Pfam" id="PF13410">
    <property type="entry name" value="GST_C_2"/>
    <property type="match status" value="1"/>
</dbReference>